<evidence type="ECO:0000313" key="3">
    <source>
        <dbReference type="Proteomes" id="UP000189739"/>
    </source>
</evidence>
<feature type="transmembrane region" description="Helical" evidence="1">
    <location>
        <begin position="43"/>
        <end position="64"/>
    </location>
</feature>
<gene>
    <name evidence="2" type="ORF">BC343_15080</name>
</gene>
<keyword evidence="1" id="KW-1133">Transmembrane helix</keyword>
<evidence type="ECO:0000256" key="1">
    <source>
        <dbReference type="SAM" id="Phobius"/>
    </source>
</evidence>
<protein>
    <submittedName>
        <fullName evidence="2">Uncharacterized protein</fullName>
    </submittedName>
</protein>
<keyword evidence="1" id="KW-0812">Transmembrane</keyword>
<keyword evidence="1" id="KW-0472">Membrane</keyword>
<evidence type="ECO:0000313" key="2">
    <source>
        <dbReference type="EMBL" id="OOQ57419.1"/>
    </source>
</evidence>
<dbReference type="RefSeq" id="WP_078350715.1">
    <property type="nucleotide sequence ID" value="NZ_MBTF01000036.1"/>
</dbReference>
<dbReference type="AlphaFoldDB" id="A0A1S9P929"/>
<organism evidence="2 3">
    <name type="scientific">Mucilaginibacter pedocola</name>
    <dbReference type="NCBI Taxonomy" id="1792845"/>
    <lineage>
        <taxon>Bacteria</taxon>
        <taxon>Pseudomonadati</taxon>
        <taxon>Bacteroidota</taxon>
        <taxon>Sphingobacteriia</taxon>
        <taxon>Sphingobacteriales</taxon>
        <taxon>Sphingobacteriaceae</taxon>
        <taxon>Mucilaginibacter</taxon>
    </lineage>
</organism>
<dbReference type="Proteomes" id="UP000189739">
    <property type="component" value="Unassembled WGS sequence"/>
</dbReference>
<dbReference type="EMBL" id="MBTF01000036">
    <property type="protein sequence ID" value="OOQ57419.1"/>
    <property type="molecule type" value="Genomic_DNA"/>
</dbReference>
<proteinExistence type="predicted"/>
<comment type="caution">
    <text evidence="2">The sequence shown here is derived from an EMBL/GenBank/DDBJ whole genome shotgun (WGS) entry which is preliminary data.</text>
</comment>
<accession>A0A1S9P929</accession>
<name>A0A1S9P929_9SPHI</name>
<sequence length="363" mass="42006">MSSSKETEGQTEKDQSQRSKKRNKLLDFLGIPSKDGWIEFLRLLFKMRFLFVVYLLVLALYLWIFKGHKDYWLSALSNYFGEGFGVSFSASAFEDLMMFMFLTLAISIISIKLSTKNPEDHEFDSRIKAIMNSQHVKNNFHVFDFLKGKISILLAYNKAVHYDVHIIDYFEETRIFHIIVKRIQVMTNMCKDRDFESPNRAITILPDKVVNGSFGKVISLKKIDPSDFQHTLETKITATDNYQLVDGLNPINFNYLINQDSELGIELTYEVYAAETDIDKLENWSYCEVSRFTSSLNFTIHNQLKGENINLKVQKMSSEGLAGPIIDYVISPGNPYNSKEKHLLPNEKILYYTEVSKTLLLEK</sequence>
<reference evidence="2 3" key="1">
    <citation type="submission" date="2016-07" db="EMBL/GenBank/DDBJ databases">
        <title>Genomic analysis of zinc-resistant bacterium Mucilaginibacter pedocola TBZ30.</title>
        <authorList>
            <person name="Huang J."/>
            <person name="Tang J."/>
        </authorList>
    </citation>
    <scope>NUCLEOTIDE SEQUENCE [LARGE SCALE GENOMIC DNA]</scope>
    <source>
        <strain evidence="2 3">TBZ30</strain>
    </source>
</reference>
<keyword evidence="3" id="KW-1185">Reference proteome</keyword>